<evidence type="ECO:0000313" key="2">
    <source>
        <dbReference type="Proteomes" id="UP000244792"/>
    </source>
</evidence>
<name>A0A2R4VZZ8_THEAF</name>
<dbReference type="Proteomes" id="UP000244792">
    <property type="component" value="Chromosome"/>
</dbReference>
<keyword evidence="2" id="KW-1185">Reference proteome</keyword>
<dbReference type="EMBL" id="CP020921">
    <property type="protein sequence ID" value="AWB10119.1"/>
    <property type="molecule type" value="Genomic_DNA"/>
</dbReference>
<protein>
    <submittedName>
        <fullName evidence="1">Uncharacterized protein</fullName>
    </submittedName>
</protein>
<sequence length="59" mass="7202">MPSNCEIKRLGIYSSRHAYLHIFNVQDIIKEETFPDFIKFFKERVNKEYNRNNTYLDSK</sequence>
<gene>
    <name evidence="1" type="ORF">TDSAC_0756</name>
</gene>
<accession>A0A2R4VZZ8</accession>
<dbReference type="RefSeq" id="WP_199919901.1">
    <property type="nucleotide sequence ID" value="NZ_CP020921.1"/>
</dbReference>
<dbReference type="AlphaFoldDB" id="A0A2R4VZZ8"/>
<reference evidence="1 2" key="1">
    <citation type="submission" date="2017-04" db="EMBL/GenBank/DDBJ databases">
        <title>Genomic insights into metabolism of Thermodesulfobium acidiphilum.</title>
        <authorList>
            <person name="Toshchakov S.V."/>
            <person name="Frolov E.N."/>
            <person name="Kublanov I.V."/>
            <person name="Samarov N.I."/>
            <person name="Novikov A."/>
            <person name="Lebedinsky A.V."/>
            <person name="Bonch-Osmolovskaya E.A."/>
            <person name="Chernyh N.A."/>
        </authorList>
    </citation>
    <scope>NUCLEOTIDE SEQUENCE [LARGE SCALE GENOMIC DNA]</scope>
    <source>
        <strain evidence="1 2">3127-1</strain>
    </source>
</reference>
<dbReference type="KEGG" id="taci:TDSAC_0756"/>
<proteinExistence type="predicted"/>
<organism evidence="1 2">
    <name type="scientific">Thermodesulfobium acidiphilum</name>
    <dbReference type="NCBI Taxonomy" id="1794699"/>
    <lineage>
        <taxon>Bacteria</taxon>
        <taxon>Pseudomonadati</taxon>
        <taxon>Thermodesulfobiota</taxon>
        <taxon>Thermodesulfobiia</taxon>
        <taxon>Thermodesulfobiales</taxon>
        <taxon>Thermodesulfobiaceae</taxon>
        <taxon>Thermodesulfobium</taxon>
    </lineage>
</organism>
<evidence type="ECO:0000313" key="1">
    <source>
        <dbReference type="EMBL" id="AWB10119.1"/>
    </source>
</evidence>